<evidence type="ECO:0000313" key="1">
    <source>
        <dbReference type="EMBL" id="QIS18558.1"/>
    </source>
</evidence>
<gene>
    <name evidence="1" type="ORF">F6W96_09895</name>
</gene>
<dbReference type="EMBL" id="CP046173">
    <property type="protein sequence ID" value="QIS18558.1"/>
    <property type="molecule type" value="Genomic_DNA"/>
</dbReference>
<name>A0A6G9YZ85_9NOCA</name>
<reference evidence="1 2" key="1">
    <citation type="journal article" date="2019" name="ACS Chem. Biol.">
        <title>Identification and Mobilization of a Cryptic Antibiotic Biosynthesis Gene Locus from a Human-Pathogenic Nocardia Isolate.</title>
        <authorList>
            <person name="Herisse M."/>
            <person name="Ishida K."/>
            <person name="Porter J.L."/>
            <person name="Howden B."/>
            <person name="Hertweck C."/>
            <person name="Stinear T.P."/>
            <person name="Pidot S.J."/>
        </authorList>
    </citation>
    <scope>NUCLEOTIDE SEQUENCE [LARGE SCALE GENOMIC DNA]</scope>
    <source>
        <strain evidence="1 2">AUSMDU00012715</strain>
    </source>
</reference>
<dbReference type="Proteomes" id="UP000500953">
    <property type="component" value="Chromosome"/>
</dbReference>
<dbReference type="AlphaFoldDB" id="A0A6G9YZ85"/>
<dbReference type="RefSeq" id="WP_167485884.1">
    <property type="nucleotide sequence ID" value="NZ_CP046173.1"/>
</dbReference>
<evidence type="ECO:0000313" key="2">
    <source>
        <dbReference type="Proteomes" id="UP000500953"/>
    </source>
</evidence>
<proteinExistence type="predicted"/>
<sequence>MALSTYNGFPGEYRERVQAELTAMWSSGLWEPPGECAVCYQTDGAIHAHLEDYSQPETYVPLCIICHLIVHARFREPELFAEYRRWICDGNRPDAQTQNSGFVVMKTRFRPGNRHKGWPGATVNKPVAATFLDGLAPVRFIHPHAPGT</sequence>
<protein>
    <submittedName>
        <fullName evidence="1">Uncharacterized protein</fullName>
    </submittedName>
</protein>
<organism evidence="1 2">
    <name type="scientific">Nocardia terpenica</name>
    <dbReference type="NCBI Taxonomy" id="455432"/>
    <lineage>
        <taxon>Bacteria</taxon>
        <taxon>Bacillati</taxon>
        <taxon>Actinomycetota</taxon>
        <taxon>Actinomycetes</taxon>
        <taxon>Mycobacteriales</taxon>
        <taxon>Nocardiaceae</taxon>
        <taxon>Nocardia</taxon>
    </lineage>
</organism>
<accession>A0A6G9YZ85</accession>